<dbReference type="InterPro" id="IPR007499">
    <property type="entry name" value="ERF_bacteria_virus"/>
</dbReference>
<dbReference type="AlphaFoldDB" id="A0A2P2D7N9"/>
<accession>A0A2P2D7N9</accession>
<dbReference type="Pfam" id="PF04404">
    <property type="entry name" value="ERF"/>
    <property type="match status" value="1"/>
</dbReference>
<evidence type="ECO:0000313" key="1">
    <source>
        <dbReference type="EMBL" id="GBF40643.1"/>
    </source>
</evidence>
<gene>
    <name evidence="1" type="ORF">LPTSP1_36610</name>
</gene>
<name>A0A2P2D7N9_9LEPT</name>
<protein>
    <recommendedName>
        <fullName evidence="3">ERF superfamily protein</fullName>
    </recommendedName>
</protein>
<dbReference type="Proteomes" id="UP000245076">
    <property type="component" value="Unassembled WGS sequence"/>
</dbReference>
<evidence type="ECO:0000313" key="2">
    <source>
        <dbReference type="Proteomes" id="UP000245076"/>
    </source>
</evidence>
<reference evidence="1 2" key="1">
    <citation type="submission" date="2018-02" db="EMBL/GenBank/DDBJ databases">
        <title>Novel Leptospira species isolated from soil and water in Japan.</title>
        <authorList>
            <person name="Nakao R."/>
            <person name="Masuzawa T."/>
        </authorList>
    </citation>
    <scope>NUCLEOTIDE SEQUENCE [LARGE SCALE GENOMIC DNA]</scope>
    <source>
        <strain evidence="1 2">E8</strain>
    </source>
</reference>
<organism evidence="1 2">
    <name type="scientific">Leptospira johnsonii</name>
    <dbReference type="NCBI Taxonomy" id="1917820"/>
    <lineage>
        <taxon>Bacteria</taxon>
        <taxon>Pseudomonadati</taxon>
        <taxon>Spirochaetota</taxon>
        <taxon>Spirochaetia</taxon>
        <taxon>Leptospirales</taxon>
        <taxon>Leptospiraceae</taxon>
        <taxon>Leptospira</taxon>
    </lineage>
</organism>
<keyword evidence="2" id="KW-1185">Reference proteome</keyword>
<proteinExistence type="predicted"/>
<dbReference type="RefSeq" id="WP_108930250.1">
    <property type="nucleotide sequence ID" value="NZ_BFAY01000013.1"/>
</dbReference>
<dbReference type="EMBL" id="BFAY01000013">
    <property type="protein sequence ID" value="GBF40643.1"/>
    <property type="molecule type" value="Genomic_DNA"/>
</dbReference>
<comment type="caution">
    <text evidence="1">The sequence shown here is derived from an EMBL/GenBank/DDBJ whole genome shotgun (WGS) entry which is preliminary data.</text>
</comment>
<dbReference type="OrthoDB" id="1496037at2"/>
<sequence>MSILHKALIEAQKAIPVINKGSKGQVGNREYKYADLPSILEKVMPILHKNGLSVVYRMDAQSDGNILHCIVFHEEGETEERASIFIPMQPDAQKTGIYITYYRRYLLANILNLSIDEDVDGYLGEPEQQEEKKIKQYPKSKWPYGTEATKEMKDSYFAFKDKEKYRDEFGCEMIKIGGYNYYVCPPGTFDLYKNNPNLPAYTVESLRALNYEGMTPEEKEKFDKENPF</sequence>
<evidence type="ECO:0008006" key="3">
    <source>
        <dbReference type="Google" id="ProtNLM"/>
    </source>
</evidence>